<feature type="transmembrane region" description="Helical" evidence="10">
    <location>
        <begin position="32"/>
        <end position="55"/>
    </location>
</feature>
<evidence type="ECO:0000256" key="2">
    <source>
        <dbReference type="ARBA" id="ARBA00022475"/>
    </source>
</evidence>
<dbReference type="PANTHER" id="PTHR28259">
    <property type="entry name" value="FLUORIDE EXPORT PROTEIN 1-RELATED"/>
    <property type="match status" value="1"/>
</dbReference>
<keyword evidence="4 10" id="KW-1133">Transmembrane helix</keyword>
<dbReference type="PANTHER" id="PTHR28259:SF1">
    <property type="entry name" value="FLUORIDE EXPORT PROTEIN 1-RELATED"/>
    <property type="match status" value="1"/>
</dbReference>
<evidence type="ECO:0000256" key="9">
    <source>
        <dbReference type="ARBA" id="ARBA00049940"/>
    </source>
</evidence>
<sequence>MNEWLLIAVFGFLGAASRYGIALWIPDGGGAAFPYATMGINLVGSFLLGALFGWCARRSIAPWWREALGTGFLGAFTTFSAFNAQLWELCRNEAYGFAAVYLLASGLGGAMLASAGLSAGRRANR</sequence>
<comment type="caution">
    <text evidence="11">The sequence shown here is derived from an EMBL/GenBank/DDBJ whole genome shotgun (WGS) entry which is preliminary data.</text>
</comment>
<evidence type="ECO:0000256" key="1">
    <source>
        <dbReference type="ARBA" id="ARBA00004651"/>
    </source>
</evidence>
<comment type="similarity">
    <text evidence="7 10">Belongs to the fluoride channel Fluc/FEX (TC 1.A.43) family.</text>
</comment>
<gene>
    <name evidence="10" type="primary">fluC</name>
    <name evidence="10" type="synonym">crcB</name>
    <name evidence="11" type="ORF">H7B67_20015</name>
</gene>
<dbReference type="InterPro" id="IPR003691">
    <property type="entry name" value="FluC"/>
</dbReference>
<evidence type="ECO:0000256" key="6">
    <source>
        <dbReference type="ARBA" id="ARBA00023303"/>
    </source>
</evidence>
<keyword evidence="10" id="KW-0479">Metal-binding</keyword>
<reference evidence="11 12" key="1">
    <citation type="submission" date="2020-08" db="EMBL/GenBank/DDBJ databases">
        <title>Cohnella phylogeny.</title>
        <authorList>
            <person name="Dunlap C."/>
        </authorList>
    </citation>
    <scope>NUCLEOTIDE SEQUENCE [LARGE SCALE GENOMIC DNA]</scope>
    <source>
        <strain evidence="11 12">DSM 25241</strain>
    </source>
</reference>
<evidence type="ECO:0000256" key="5">
    <source>
        <dbReference type="ARBA" id="ARBA00023136"/>
    </source>
</evidence>
<dbReference type="GO" id="GO:0140114">
    <property type="term" value="P:cellular detoxification of fluoride"/>
    <property type="evidence" value="ECO:0007669"/>
    <property type="project" value="UniProtKB-UniRule"/>
</dbReference>
<keyword evidence="10" id="KW-0915">Sodium</keyword>
<comment type="subcellular location">
    <subcellularLocation>
        <location evidence="1 10">Cell membrane</location>
        <topology evidence="1 10">Multi-pass membrane protein</topology>
    </subcellularLocation>
</comment>
<dbReference type="RefSeq" id="WP_185121617.1">
    <property type="nucleotide sequence ID" value="NZ_JACJVQ010000017.1"/>
</dbReference>
<dbReference type="HAMAP" id="MF_00454">
    <property type="entry name" value="FluC"/>
    <property type="match status" value="1"/>
</dbReference>
<accession>A0A841SVU4</accession>
<dbReference type="Proteomes" id="UP000535838">
    <property type="component" value="Unassembled WGS sequence"/>
</dbReference>
<dbReference type="GO" id="GO:0062054">
    <property type="term" value="F:fluoride channel activity"/>
    <property type="evidence" value="ECO:0007669"/>
    <property type="project" value="UniProtKB-UniRule"/>
</dbReference>
<keyword evidence="5 10" id="KW-0472">Membrane</keyword>
<evidence type="ECO:0000256" key="8">
    <source>
        <dbReference type="ARBA" id="ARBA00035585"/>
    </source>
</evidence>
<keyword evidence="2 10" id="KW-1003">Cell membrane</keyword>
<comment type="catalytic activity">
    <reaction evidence="8">
        <text>fluoride(in) = fluoride(out)</text>
        <dbReference type="Rhea" id="RHEA:76159"/>
        <dbReference type="ChEBI" id="CHEBI:17051"/>
    </reaction>
    <physiologicalReaction direction="left-to-right" evidence="8">
        <dbReference type="Rhea" id="RHEA:76160"/>
    </physiologicalReaction>
</comment>
<keyword evidence="6 10" id="KW-0407">Ion channel</keyword>
<feature type="transmembrane region" description="Helical" evidence="10">
    <location>
        <begin position="67"/>
        <end position="86"/>
    </location>
</feature>
<proteinExistence type="inferred from homology"/>
<feature type="binding site" evidence="10">
    <location>
        <position position="77"/>
    </location>
    <ligand>
        <name>Na(+)</name>
        <dbReference type="ChEBI" id="CHEBI:29101"/>
        <note>structural</note>
    </ligand>
</feature>
<feature type="transmembrane region" description="Helical" evidence="10">
    <location>
        <begin position="98"/>
        <end position="119"/>
    </location>
</feature>
<dbReference type="GO" id="GO:0005886">
    <property type="term" value="C:plasma membrane"/>
    <property type="evidence" value="ECO:0007669"/>
    <property type="project" value="UniProtKB-SubCell"/>
</dbReference>
<evidence type="ECO:0000256" key="10">
    <source>
        <dbReference type="HAMAP-Rule" id="MF_00454"/>
    </source>
</evidence>
<feature type="binding site" evidence="10">
    <location>
        <position position="74"/>
    </location>
    <ligand>
        <name>Na(+)</name>
        <dbReference type="ChEBI" id="CHEBI:29101"/>
        <note>structural</note>
    </ligand>
</feature>
<dbReference type="GO" id="GO:0046872">
    <property type="term" value="F:metal ion binding"/>
    <property type="evidence" value="ECO:0007669"/>
    <property type="project" value="UniProtKB-KW"/>
</dbReference>
<comment type="function">
    <text evidence="9 10">Fluoride-specific ion channel. Important for reducing fluoride concentration in the cell, thus reducing its toxicity.</text>
</comment>
<keyword evidence="10" id="KW-0813">Transport</keyword>
<evidence type="ECO:0000256" key="7">
    <source>
        <dbReference type="ARBA" id="ARBA00035120"/>
    </source>
</evidence>
<organism evidence="11 12">
    <name type="scientific">Cohnella thailandensis</name>
    <dbReference type="NCBI Taxonomy" id="557557"/>
    <lineage>
        <taxon>Bacteria</taxon>
        <taxon>Bacillati</taxon>
        <taxon>Bacillota</taxon>
        <taxon>Bacilli</taxon>
        <taxon>Bacillales</taxon>
        <taxon>Paenibacillaceae</taxon>
        <taxon>Cohnella</taxon>
    </lineage>
</organism>
<dbReference type="AlphaFoldDB" id="A0A841SVU4"/>
<evidence type="ECO:0000313" key="11">
    <source>
        <dbReference type="EMBL" id="MBB6636413.1"/>
    </source>
</evidence>
<evidence type="ECO:0000313" key="12">
    <source>
        <dbReference type="Proteomes" id="UP000535838"/>
    </source>
</evidence>
<keyword evidence="12" id="KW-1185">Reference proteome</keyword>
<name>A0A841SVU4_9BACL</name>
<keyword evidence="3 10" id="KW-0812">Transmembrane</keyword>
<comment type="activity regulation">
    <text evidence="10">Na(+) is not transported, but it plays an essential structural role and its presence is essential for fluoride channel function.</text>
</comment>
<dbReference type="EMBL" id="JACJVQ010000017">
    <property type="protein sequence ID" value="MBB6636413.1"/>
    <property type="molecule type" value="Genomic_DNA"/>
</dbReference>
<evidence type="ECO:0000256" key="3">
    <source>
        <dbReference type="ARBA" id="ARBA00022692"/>
    </source>
</evidence>
<dbReference type="Pfam" id="PF02537">
    <property type="entry name" value="CRCB"/>
    <property type="match status" value="1"/>
</dbReference>
<protein>
    <recommendedName>
        <fullName evidence="10">Fluoride-specific ion channel FluC</fullName>
    </recommendedName>
</protein>
<evidence type="ECO:0000256" key="4">
    <source>
        <dbReference type="ARBA" id="ARBA00022989"/>
    </source>
</evidence>
<keyword evidence="10" id="KW-0406">Ion transport</keyword>